<feature type="transmembrane region" description="Helical" evidence="5">
    <location>
        <begin position="378"/>
        <end position="397"/>
    </location>
</feature>
<evidence type="ECO:0000256" key="4">
    <source>
        <dbReference type="ARBA" id="ARBA00023136"/>
    </source>
</evidence>
<feature type="domain" description="Major facilitator superfamily (MFS) profile" evidence="6">
    <location>
        <begin position="225"/>
        <end position="422"/>
    </location>
</feature>
<dbReference type="Pfam" id="PF07690">
    <property type="entry name" value="MFS_1"/>
    <property type="match status" value="1"/>
</dbReference>
<keyword evidence="2 5" id="KW-0812">Transmembrane</keyword>
<name>A0A5M3WLF8_9ACTN</name>
<dbReference type="PROSITE" id="PS50850">
    <property type="entry name" value="MFS"/>
    <property type="match status" value="1"/>
</dbReference>
<proteinExistence type="predicted"/>
<reference evidence="7 8" key="1">
    <citation type="submission" date="2019-10" db="EMBL/GenBank/DDBJ databases">
        <title>Whole genome shotgun sequence of Acrocarpospora macrocephala NBRC 16266.</title>
        <authorList>
            <person name="Ichikawa N."/>
            <person name="Kimura A."/>
            <person name="Kitahashi Y."/>
            <person name="Komaki H."/>
            <person name="Oguchi A."/>
        </authorList>
    </citation>
    <scope>NUCLEOTIDE SEQUENCE [LARGE SCALE GENOMIC DNA]</scope>
    <source>
        <strain evidence="7 8">NBRC 16266</strain>
    </source>
</reference>
<evidence type="ECO:0000259" key="6">
    <source>
        <dbReference type="PROSITE" id="PS50850"/>
    </source>
</evidence>
<feature type="transmembrane region" description="Helical" evidence="5">
    <location>
        <begin position="225"/>
        <end position="243"/>
    </location>
</feature>
<dbReference type="EMBL" id="BLAE01000013">
    <property type="protein sequence ID" value="GES08999.1"/>
    <property type="molecule type" value="Genomic_DNA"/>
</dbReference>
<dbReference type="RefSeq" id="WP_218041043.1">
    <property type="nucleotide sequence ID" value="NZ_BAAAHL010000065.1"/>
</dbReference>
<dbReference type="InterPro" id="IPR036259">
    <property type="entry name" value="MFS_trans_sf"/>
</dbReference>
<feature type="transmembrane region" description="Helical" evidence="5">
    <location>
        <begin position="146"/>
        <end position="166"/>
    </location>
</feature>
<evidence type="ECO:0000313" key="7">
    <source>
        <dbReference type="EMBL" id="GES08999.1"/>
    </source>
</evidence>
<evidence type="ECO:0000256" key="5">
    <source>
        <dbReference type="SAM" id="Phobius"/>
    </source>
</evidence>
<evidence type="ECO:0000256" key="3">
    <source>
        <dbReference type="ARBA" id="ARBA00022989"/>
    </source>
</evidence>
<dbReference type="PANTHER" id="PTHR23528">
    <property type="match status" value="1"/>
</dbReference>
<dbReference type="InterPro" id="IPR020846">
    <property type="entry name" value="MFS_dom"/>
</dbReference>
<feature type="transmembrane region" description="Helical" evidence="5">
    <location>
        <begin position="263"/>
        <end position="283"/>
    </location>
</feature>
<feature type="transmembrane region" description="Helical" evidence="5">
    <location>
        <begin position="292"/>
        <end position="311"/>
    </location>
</feature>
<dbReference type="AlphaFoldDB" id="A0A5M3WLF8"/>
<sequence length="422" mass="44940">MREYDVQPRIRKRVVLLIATAVFGQELIWNFYDAQVPAELRRYVTSAGLIGLIMGIDNVLGVFVQPWMGYLSDRHRARHGNRLIFIVVGAPLAAVPLVFLPWASSLPVLIVLIVGFAFIANSFRPVVESQLADFVPPPQRSTANGFAKLAVALTVVVAALISLTLVDEHIELAFAIPAVLLVAALWTASAGLRRQHPTAAEGAGAGRIPKMRHVLREIVQSPDRARLLILVGVFGYNATWQGLRSLFTPYAIEVLDISRGTAGSLGIAGAFAFFVVAAPIALFSQRVGQLRMIWFGALVFLGGLLFGGLLHTVPMTVVGLAIAAMGFAAFAVNAIIALWNAASTTSVTGLYTGLYAIAYAAGGAAGPALLGFTVDLTGWPLMMINAAVLFLPVLWILNRLARGDRSSPRQGPQGGSPGRDGG</sequence>
<evidence type="ECO:0000256" key="1">
    <source>
        <dbReference type="ARBA" id="ARBA00004651"/>
    </source>
</evidence>
<feature type="transmembrane region" description="Helical" evidence="5">
    <location>
        <begin position="14"/>
        <end position="32"/>
    </location>
</feature>
<protein>
    <submittedName>
        <fullName evidence="7">MFS transporter</fullName>
    </submittedName>
</protein>
<feature type="transmembrane region" description="Helical" evidence="5">
    <location>
        <begin position="351"/>
        <end position="372"/>
    </location>
</feature>
<feature type="transmembrane region" description="Helical" evidence="5">
    <location>
        <begin position="44"/>
        <end position="71"/>
    </location>
</feature>
<feature type="transmembrane region" description="Helical" evidence="5">
    <location>
        <begin position="317"/>
        <end position="339"/>
    </location>
</feature>
<dbReference type="GO" id="GO:0005886">
    <property type="term" value="C:plasma membrane"/>
    <property type="evidence" value="ECO:0007669"/>
    <property type="project" value="UniProtKB-SubCell"/>
</dbReference>
<feature type="transmembrane region" description="Helical" evidence="5">
    <location>
        <begin position="108"/>
        <end position="126"/>
    </location>
</feature>
<dbReference type="Proteomes" id="UP000331127">
    <property type="component" value="Unassembled WGS sequence"/>
</dbReference>
<dbReference type="InterPro" id="IPR011701">
    <property type="entry name" value="MFS"/>
</dbReference>
<accession>A0A5M3WLF8</accession>
<organism evidence="7 8">
    <name type="scientific">Acrocarpospora macrocephala</name>
    <dbReference type="NCBI Taxonomy" id="150177"/>
    <lineage>
        <taxon>Bacteria</taxon>
        <taxon>Bacillati</taxon>
        <taxon>Actinomycetota</taxon>
        <taxon>Actinomycetes</taxon>
        <taxon>Streptosporangiales</taxon>
        <taxon>Streptosporangiaceae</taxon>
        <taxon>Acrocarpospora</taxon>
    </lineage>
</organism>
<keyword evidence="3 5" id="KW-1133">Transmembrane helix</keyword>
<comment type="subcellular location">
    <subcellularLocation>
        <location evidence="1">Cell membrane</location>
        <topology evidence="1">Multi-pass membrane protein</topology>
    </subcellularLocation>
</comment>
<dbReference type="SUPFAM" id="SSF103473">
    <property type="entry name" value="MFS general substrate transporter"/>
    <property type="match status" value="1"/>
</dbReference>
<evidence type="ECO:0000313" key="8">
    <source>
        <dbReference type="Proteomes" id="UP000331127"/>
    </source>
</evidence>
<comment type="caution">
    <text evidence="7">The sequence shown here is derived from an EMBL/GenBank/DDBJ whole genome shotgun (WGS) entry which is preliminary data.</text>
</comment>
<dbReference type="GO" id="GO:0022857">
    <property type="term" value="F:transmembrane transporter activity"/>
    <property type="evidence" value="ECO:0007669"/>
    <property type="project" value="InterPro"/>
</dbReference>
<gene>
    <name evidence="7" type="ORF">Amac_025950</name>
</gene>
<keyword evidence="4 5" id="KW-0472">Membrane</keyword>
<dbReference type="Gene3D" id="1.20.1250.20">
    <property type="entry name" value="MFS general substrate transporter like domains"/>
    <property type="match status" value="1"/>
</dbReference>
<dbReference type="PANTHER" id="PTHR23528:SF1">
    <property type="entry name" value="MAJOR FACILITATOR SUPERFAMILY (MFS) PROFILE DOMAIN-CONTAINING PROTEIN"/>
    <property type="match status" value="1"/>
</dbReference>
<feature type="transmembrane region" description="Helical" evidence="5">
    <location>
        <begin position="172"/>
        <end position="192"/>
    </location>
</feature>
<evidence type="ECO:0000256" key="2">
    <source>
        <dbReference type="ARBA" id="ARBA00022692"/>
    </source>
</evidence>
<keyword evidence="8" id="KW-1185">Reference proteome</keyword>
<feature type="transmembrane region" description="Helical" evidence="5">
    <location>
        <begin position="83"/>
        <end position="102"/>
    </location>
</feature>